<dbReference type="PANTHER" id="PTHR38436">
    <property type="entry name" value="POLYKETIDE CYCLASE SNOAL-LIKE DOMAIN"/>
    <property type="match status" value="1"/>
</dbReference>
<evidence type="ECO:0000313" key="2">
    <source>
        <dbReference type="Proteomes" id="UP000249819"/>
    </source>
</evidence>
<dbReference type="SUPFAM" id="SSF54427">
    <property type="entry name" value="NTF2-like"/>
    <property type="match status" value="1"/>
</dbReference>
<dbReference type="Gene3D" id="3.10.450.50">
    <property type="match status" value="1"/>
</dbReference>
<dbReference type="GO" id="GO:0030638">
    <property type="term" value="P:polyketide metabolic process"/>
    <property type="evidence" value="ECO:0007669"/>
    <property type="project" value="InterPro"/>
</dbReference>
<dbReference type="AlphaFoldDB" id="A0A327W2S7"/>
<evidence type="ECO:0000313" key="1">
    <source>
        <dbReference type="EMBL" id="RAJ83082.1"/>
    </source>
</evidence>
<dbReference type="EMBL" id="QLMA01000003">
    <property type="protein sequence ID" value="RAJ83082.1"/>
    <property type="molecule type" value="Genomic_DNA"/>
</dbReference>
<sequence>MQNTIEQNKAIVRRFNEECLVKANMEALDEIVDPRFINHTAPAGFANDKNSLKTFILEGLSNIDQLSLEIHEMIGEGNKVVTHKTFTGILRGPFMGKTTIGAPFKMRIIDIIELENGRYMHHHSIREVQ</sequence>
<dbReference type="RefSeq" id="WP_111591747.1">
    <property type="nucleotide sequence ID" value="NZ_QLMA01000003.1"/>
</dbReference>
<comment type="caution">
    <text evidence="1">The sequence shown here is derived from an EMBL/GenBank/DDBJ whole genome shotgun (WGS) entry which is preliminary data.</text>
</comment>
<accession>A0A327W2S7</accession>
<dbReference type="PANTHER" id="PTHR38436:SF1">
    <property type="entry name" value="ESTER CYCLASE"/>
    <property type="match status" value="1"/>
</dbReference>
<keyword evidence="2" id="KW-1185">Reference proteome</keyword>
<dbReference type="InterPro" id="IPR032710">
    <property type="entry name" value="NTF2-like_dom_sf"/>
</dbReference>
<reference evidence="1 2" key="1">
    <citation type="submission" date="2018-06" db="EMBL/GenBank/DDBJ databases">
        <title>Genomic Encyclopedia of Archaeal and Bacterial Type Strains, Phase II (KMG-II): from individual species to whole genera.</title>
        <authorList>
            <person name="Goeker M."/>
        </authorList>
    </citation>
    <scope>NUCLEOTIDE SEQUENCE [LARGE SCALE GENOMIC DNA]</scope>
    <source>
        <strain evidence="1 2">DSM 29821</strain>
    </source>
</reference>
<protein>
    <submittedName>
        <fullName evidence="1">SnoaL-like polyketide cyclase</fullName>
    </submittedName>
</protein>
<proteinExistence type="predicted"/>
<dbReference type="InterPro" id="IPR009959">
    <property type="entry name" value="Cyclase_SnoaL-like"/>
</dbReference>
<gene>
    <name evidence="1" type="ORF">CLV59_10339</name>
</gene>
<dbReference type="OrthoDB" id="7876517at2"/>
<dbReference type="Pfam" id="PF07366">
    <property type="entry name" value="SnoaL"/>
    <property type="match status" value="1"/>
</dbReference>
<organism evidence="1 2">
    <name type="scientific">Chitinophaga dinghuensis</name>
    <dbReference type="NCBI Taxonomy" id="1539050"/>
    <lineage>
        <taxon>Bacteria</taxon>
        <taxon>Pseudomonadati</taxon>
        <taxon>Bacteroidota</taxon>
        <taxon>Chitinophagia</taxon>
        <taxon>Chitinophagales</taxon>
        <taxon>Chitinophagaceae</taxon>
        <taxon>Chitinophaga</taxon>
    </lineage>
</organism>
<dbReference type="Proteomes" id="UP000249819">
    <property type="component" value="Unassembled WGS sequence"/>
</dbReference>
<name>A0A327W2S7_9BACT</name>